<feature type="region of interest" description="Disordered" evidence="1">
    <location>
        <begin position="1"/>
        <end position="67"/>
    </location>
</feature>
<comment type="caution">
    <text evidence="2">The sequence shown here is derived from an EMBL/GenBank/DDBJ whole genome shotgun (WGS) entry which is preliminary data.</text>
</comment>
<organism evidence="2 3">
    <name type="scientific">Fictibacillus arsenicus</name>
    <dbReference type="NCBI Taxonomy" id="255247"/>
    <lineage>
        <taxon>Bacteria</taxon>
        <taxon>Bacillati</taxon>
        <taxon>Bacillota</taxon>
        <taxon>Bacilli</taxon>
        <taxon>Bacillales</taxon>
        <taxon>Fictibacillaceae</taxon>
        <taxon>Fictibacillus</taxon>
    </lineage>
</organism>
<protein>
    <submittedName>
        <fullName evidence="2">Uncharacterized protein</fullName>
    </submittedName>
</protein>
<reference evidence="2 3" key="1">
    <citation type="submission" date="2016-11" db="EMBL/GenBank/DDBJ databases">
        <authorList>
            <person name="Jaros S."/>
            <person name="Januszkiewicz K."/>
            <person name="Wedrychowicz H."/>
        </authorList>
    </citation>
    <scope>NUCLEOTIDE SEQUENCE [LARGE SCALE GENOMIC DNA]</scope>
    <source>
        <strain evidence="2 3">Con a/3</strain>
    </source>
</reference>
<accession>A0A1V3FZD6</accession>
<dbReference type="EMBL" id="MQMF01000021">
    <property type="protein sequence ID" value="OOE06969.1"/>
    <property type="molecule type" value="Genomic_DNA"/>
</dbReference>
<feature type="non-terminal residue" evidence="2">
    <location>
        <position position="1"/>
    </location>
</feature>
<evidence type="ECO:0000313" key="2">
    <source>
        <dbReference type="EMBL" id="OOE06969.1"/>
    </source>
</evidence>
<proteinExistence type="predicted"/>
<dbReference type="AlphaFoldDB" id="A0A1V3FZD6"/>
<evidence type="ECO:0000313" key="3">
    <source>
        <dbReference type="Proteomes" id="UP000188597"/>
    </source>
</evidence>
<sequence length="141" mass="15267">EALAIRRAFPDDLSGLYTSEEMAQADSPAPAPRAQAQQSQGGSRLAQAMGQRPQPQQQPVESQPEPWQAQWAELKQALHQAGLAPEVDRGDLWLAKLTELTGAEWTHPNQISPEAAAEVFQMLTTPTADESTGEIVDEPTA</sequence>
<dbReference type="RefSeq" id="WP_216352803.1">
    <property type="nucleotide sequence ID" value="NZ_MQMF01000021.1"/>
</dbReference>
<evidence type="ECO:0000256" key="1">
    <source>
        <dbReference type="SAM" id="MobiDB-lite"/>
    </source>
</evidence>
<gene>
    <name evidence="2" type="ORF">UN64_19740</name>
</gene>
<dbReference type="Proteomes" id="UP000188597">
    <property type="component" value="Unassembled WGS sequence"/>
</dbReference>
<name>A0A1V3FZD6_9BACL</name>
<feature type="compositionally biased region" description="Low complexity" evidence="1">
    <location>
        <begin position="24"/>
        <end position="67"/>
    </location>
</feature>